<dbReference type="OrthoDB" id="2413371at2"/>
<evidence type="ECO:0000313" key="2">
    <source>
        <dbReference type="EMBL" id="SCS31593.1"/>
    </source>
</evidence>
<dbReference type="RefSeq" id="WP_069994436.1">
    <property type="nucleotide sequence ID" value="NZ_FMPG01000001.1"/>
</dbReference>
<evidence type="ECO:0000313" key="4">
    <source>
        <dbReference type="Proteomes" id="UP000095412"/>
    </source>
</evidence>
<name>A0A1D4HFN4_9STAP</name>
<keyword evidence="1" id="KW-0812">Transmembrane</keyword>
<dbReference type="Proteomes" id="UP000095412">
    <property type="component" value="Unassembled WGS sequence"/>
</dbReference>
<dbReference type="Proteomes" id="UP000095768">
    <property type="component" value="Unassembled WGS sequence"/>
</dbReference>
<organism evidence="3 5">
    <name type="scientific">Staphylococcus caeli</name>
    <dbReference type="NCBI Taxonomy" id="2201815"/>
    <lineage>
        <taxon>Bacteria</taxon>
        <taxon>Bacillati</taxon>
        <taxon>Bacillota</taxon>
        <taxon>Bacilli</taxon>
        <taxon>Bacillales</taxon>
        <taxon>Staphylococcaceae</taxon>
        <taxon>Staphylococcus</taxon>
    </lineage>
</organism>
<keyword evidence="1" id="KW-1133">Transmembrane helix</keyword>
<dbReference type="AlphaFoldDB" id="A0A1D4HFN4"/>
<reference evidence="2 4" key="1">
    <citation type="submission" date="2016-09" db="EMBL/GenBank/DDBJ databases">
        <authorList>
            <consortium name="Pathogen Informatics"/>
            <person name="Sun Q."/>
            <person name="Inoue M."/>
        </authorList>
    </citation>
    <scope>NUCLEOTIDE SEQUENCE [LARGE SCALE GENOMIC DNA]</scope>
    <source>
        <strain evidence="2 4">82C</strain>
    </source>
</reference>
<keyword evidence="1" id="KW-0472">Membrane</keyword>
<protein>
    <submittedName>
        <fullName evidence="3">Uncharacterized protein</fullName>
    </submittedName>
</protein>
<feature type="transmembrane region" description="Helical" evidence="1">
    <location>
        <begin position="51"/>
        <end position="74"/>
    </location>
</feature>
<gene>
    <name evidence="3" type="ORF">SAMEA2297795_00331</name>
    <name evidence="2" type="ORF">SAMEA2297796_00294</name>
</gene>
<proteinExistence type="predicted"/>
<evidence type="ECO:0000313" key="3">
    <source>
        <dbReference type="EMBL" id="SCS35944.1"/>
    </source>
</evidence>
<reference evidence="3 5" key="2">
    <citation type="submission" date="2016-09" db="EMBL/GenBank/DDBJ databases">
        <authorList>
            <consortium name="Pathogen Informatics"/>
        </authorList>
    </citation>
    <scope>NUCLEOTIDE SEQUENCE [LARGE SCALE GENOMIC DNA]</scope>
    <source>
        <strain evidence="3 5">82B</strain>
    </source>
</reference>
<sequence length="75" mass="8596">MSRDQQPEVIDPKDQRYKDDDYFKQAQQFNTTSSRQSYHYSKNIGCGCGPLGCLSGCMTLILLSALITFLLNFFF</sequence>
<evidence type="ECO:0000313" key="5">
    <source>
        <dbReference type="Proteomes" id="UP000095768"/>
    </source>
</evidence>
<accession>A0A1D4HFN4</accession>
<dbReference type="EMBL" id="FMPI01000001">
    <property type="protein sequence ID" value="SCS31593.1"/>
    <property type="molecule type" value="Genomic_DNA"/>
</dbReference>
<evidence type="ECO:0000256" key="1">
    <source>
        <dbReference type="SAM" id="Phobius"/>
    </source>
</evidence>
<keyword evidence="4" id="KW-1185">Reference proteome</keyword>
<dbReference type="EMBL" id="FMPG01000001">
    <property type="protein sequence ID" value="SCS35944.1"/>
    <property type="molecule type" value="Genomic_DNA"/>
</dbReference>